<gene>
    <name evidence="2" type="ORF">ACH47X_13150</name>
</gene>
<reference evidence="2 3" key="1">
    <citation type="submission" date="2024-10" db="EMBL/GenBank/DDBJ databases">
        <title>The Natural Products Discovery Center: Release of the First 8490 Sequenced Strains for Exploring Actinobacteria Biosynthetic Diversity.</title>
        <authorList>
            <person name="Kalkreuter E."/>
            <person name="Kautsar S.A."/>
            <person name="Yang D."/>
            <person name="Bader C.D."/>
            <person name="Teijaro C.N."/>
            <person name="Fluegel L."/>
            <person name="Davis C.M."/>
            <person name="Simpson J.R."/>
            <person name="Lauterbach L."/>
            <person name="Steele A.D."/>
            <person name="Gui C."/>
            <person name="Meng S."/>
            <person name="Li G."/>
            <person name="Viehrig K."/>
            <person name="Ye F."/>
            <person name="Su P."/>
            <person name="Kiefer A.F."/>
            <person name="Nichols A."/>
            <person name="Cepeda A.J."/>
            <person name="Yan W."/>
            <person name="Fan B."/>
            <person name="Jiang Y."/>
            <person name="Adhikari A."/>
            <person name="Zheng C.-J."/>
            <person name="Schuster L."/>
            <person name="Cowan T.M."/>
            <person name="Smanski M.J."/>
            <person name="Chevrette M.G."/>
            <person name="De Carvalho L.P.S."/>
            <person name="Shen B."/>
        </authorList>
    </citation>
    <scope>NUCLEOTIDE SEQUENCE [LARGE SCALE GENOMIC DNA]</scope>
    <source>
        <strain evidence="2 3">NPDC019481</strain>
    </source>
</reference>
<sequence>MKTSDTVAEATPVVETPTEATSGVADGASVSSSPFEILPAGEAFGVCSVDGVCS</sequence>
<evidence type="ECO:0008006" key="4">
    <source>
        <dbReference type="Google" id="ProtNLM"/>
    </source>
</evidence>
<organism evidence="2 3">
    <name type="scientific">Promicromonospora kroppenstedtii</name>
    <dbReference type="NCBI Taxonomy" id="440482"/>
    <lineage>
        <taxon>Bacteria</taxon>
        <taxon>Bacillati</taxon>
        <taxon>Actinomycetota</taxon>
        <taxon>Actinomycetes</taxon>
        <taxon>Micrococcales</taxon>
        <taxon>Promicromonosporaceae</taxon>
        <taxon>Promicromonospora</taxon>
    </lineage>
</organism>
<name>A0ABW7XJZ2_9MICO</name>
<comment type="caution">
    <text evidence="2">The sequence shown here is derived from an EMBL/GenBank/DDBJ whole genome shotgun (WGS) entry which is preliminary data.</text>
</comment>
<accession>A0ABW7XJZ2</accession>
<protein>
    <recommendedName>
        <fullName evidence="4">FxLD family lantipeptide</fullName>
    </recommendedName>
</protein>
<dbReference type="EMBL" id="JBIRYI010000007">
    <property type="protein sequence ID" value="MFI2487857.1"/>
    <property type="molecule type" value="Genomic_DNA"/>
</dbReference>
<feature type="region of interest" description="Disordered" evidence="1">
    <location>
        <begin position="1"/>
        <end position="27"/>
    </location>
</feature>
<dbReference type="RefSeq" id="WP_397404916.1">
    <property type="nucleotide sequence ID" value="NZ_JBIRYI010000007.1"/>
</dbReference>
<evidence type="ECO:0000313" key="2">
    <source>
        <dbReference type="EMBL" id="MFI2487857.1"/>
    </source>
</evidence>
<dbReference type="Proteomes" id="UP001611580">
    <property type="component" value="Unassembled WGS sequence"/>
</dbReference>
<evidence type="ECO:0000313" key="3">
    <source>
        <dbReference type="Proteomes" id="UP001611580"/>
    </source>
</evidence>
<keyword evidence="3" id="KW-1185">Reference proteome</keyword>
<proteinExistence type="predicted"/>
<evidence type="ECO:0000256" key="1">
    <source>
        <dbReference type="SAM" id="MobiDB-lite"/>
    </source>
</evidence>